<feature type="compositionally biased region" description="Basic and acidic residues" evidence="2">
    <location>
        <begin position="190"/>
        <end position="203"/>
    </location>
</feature>
<dbReference type="SUPFAM" id="SSF48350">
    <property type="entry name" value="GTPase activation domain, GAP"/>
    <property type="match status" value="1"/>
</dbReference>
<feature type="compositionally biased region" description="Basic and acidic residues" evidence="2">
    <location>
        <begin position="400"/>
        <end position="411"/>
    </location>
</feature>
<dbReference type="PROSITE" id="PS50003">
    <property type="entry name" value="PH_DOMAIN"/>
    <property type="match status" value="1"/>
</dbReference>
<gene>
    <name evidence="5" type="ORF">ZYGM_002720</name>
</gene>
<protein>
    <submittedName>
        <fullName evidence="5">Uncharacterized protein</fullName>
    </submittedName>
</protein>
<feature type="region of interest" description="Disordered" evidence="2">
    <location>
        <begin position="101"/>
        <end position="135"/>
    </location>
</feature>
<dbReference type="OrthoDB" id="185175at2759"/>
<dbReference type="InterPro" id="IPR001683">
    <property type="entry name" value="PX_dom"/>
</dbReference>
<proteinExistence type="predicted"/>
<dbReference type="Gene3D" id="3.30.1520.10">
    <property type="entry name" value="Phox-like domain"/>
    <property type="match status" value="1"/>
</dbReference>
<feature type="compositionally biased region" description="Low complexity" evidence="2">
    <location>
        <begin position="774"/>
        <end position="790"/>
    </location>
</feature>
<organism evidence="5 6">
    <name type="scientific">Zygosaccharomyces mellis</name>
    <dbReference type="NCBI Taxonomy" id="42258"/>
    <lineage>
        <taxon>Eukaryota</taxon>
        <taxon>Fungi</taxon>
        <taxon>Dikarya</taxon>
        <taxon>Ascomycota</taxon>
        <taxon>Saccharomycotina</taxon>
        <taxon>Saccharomycetes</taxon>
        <taxon>Saccharomycetales</taxon>
        <taxon>Saccharomycetaceae</taxon>
        <taxon>Zygosaccharomyces</taxon>
    </lineage>
</organism>
<dbReference type="InterPro" id="IPR036871">
    <property type="entry name" value="PX_dom_sf"/>
</dbReference>
<feature type="region of interest" description="Disordered" evidence="2">
    <location>
        <begin position="821"/>
        <end position="843"/>
    </location>
</feature>
<evidence type="ECO:0000256" key="2">
    <source>
        <dbReference type="SAM" id="MobiDB-lite"/>
    </source>
</evidence>
<feature type="compositionally biased region" description="Low complexity" evidence="2">
    <location>
        <begin position="730"/>
        <end position="741"/>
    </location>
</feature>
<dbReference type="GO" id="GO:0007165">
    <property type="term" value="P:signal transduction"/>
    <property type="evidence" value="ECO:0007669"/>
    <property type="project" value="InterPro"/>
</dbReference>
<dbReference type="PANTHER" id="PTHR23176">
    <property type="entry name" value="RHO/RAC/CDC GTPASE-ACTIVATING PROTEIN"/>
    <property type="match status" value="1"/>
</dbReference>
<dbReference type="GO" id="GO:0005096">
    <property type="term" value="F:GTPase activator activity"/>
    <property type="evidence" value="ECO:0007669"/>
    <property type="project" value="UniProtKB-KW"/>
</dbReference>
<dbReference type="Gene3D" id="1.10.555.10">
    <property type="entry name" value="Rho GTPase activation protein"/>
    <property type="match status" value="1"/>
</dbReference>
<dbReference type="Proteomes" id="UP000301737">
    <property type="component" value="Unassembled WGS sequence"/>
</dbReference>
<dbReference type="PROSITE" id="PS50238">
    <property type="entry name" value="RHOGAP"/>
    <property type="match status" value="1"/>
</dbReference>
<accession>A0A4C2EA35</accession>
<evidence type="ECO:0000313" key="5">
    <source>
        <dbReference type="EMBL" id="GCE98918.1"/>
    </source>
</evidence>
<dbReference type="SMART" id="SM00324">
    <property type="entry name" value="RhoGAP"/>
    <property type="match status" value="1"/>
</dbReference>
<feature type="region of interest" description="Disordered" evidence="2">
    <location>
        <begin position="727"/>
        <end position="803"/>
    </location>
</feature>
<dbReference type="Gene3D" id="2.30.29.30">
    <property type="entry name" value="Pleckstrin-homology domain (PH domain)/Phosphotyrosine-binding domain (PTB)"/>
    <property type="match status" value="1"/>
</dbReference>
<feature type="compositionally biased region" description="Polar residues" evidence="2">
    <location>
        <begin position="824"/>
        <end position="843"/>
    </location>
</feature>
<dbReference type="Pfam" id="PF00620">
    <property type="entry name" value="RhoGAP"/>
    <property type="match status" value="1"/>
</dbReference>
<feature type="region of interest" description="Disordered" evidence="2">
    <location>
        <begin position="147"/>
        <end position="261"/>
    </location>
</feature>
<feature type="domain" description="PH" evidence="3">
    <location>
        <begin position="615"/>
        <end position="722"/>
    </location>
</feature>
<feature type="domain" description="Rho-GAP" evidence="4">
    <location>
        <begin position="872"/>
        <end position="1088"/>
    </location>
</feature>
<dbReference type="GO" id="GO:0005938">
    <property type="term" value="C:cell cortex"/>
    <property type="evidence" value="ECO:0007669"/>
    <property type="project" value="UniProtKB-ARBA"/>
</dbReference>
<dbReference type="CDD" id="cd06093">
    <property type="entry name" value="PX_domain"/>
    <property type="match status" value="1"/>
</dbReference>
<dbReference type="Pfam" id="PF00787">
    <property type="entry name" value="PX"/>
    <property type="match status" value="1"/>
</dbReference>
<sequence>MEGLQSNGSSSSTLELLAKYNDHRSQKEKAFEHIEKTAVNENNSNGSLTYDELLKENVRLKLHNKELQDEVEVLYRVVDSLKSGKSTPLQGTTLSQIIEKHDEEESQEQKLVLPPRSADRNKYGKNLQLPMNEPSQIIEAPSIDVTSEVSNNKNNNNGGDSGNNSGENEGENEGGNESDNEADNGGDSDNSSKIDQPKEDATKDTPQPPLVSQGNTDGNGSPAASTAYTSSRITVSHPSSPRRPLPENRMRSPQSANRSATVIHNQLHSPMASAFGGETSINVKMDPESLTFPPTEMEKKFGLVDKPPSSNNVKLQAGEFSPASKQNLNSFVDYLDDTFKEDAESIDTITEKTIPDGGSSAGDNMPLRAPPPVPSPQHIEGPNQPLLAAQLGSPVLLNRKDQSKQPRDVKSPLKLTFANSRSRDNLNDNPIPETKSTESLSTKSTTTSHTGSHTDMALKTKRPHAGSTSTVESTAASGVSDIPLFVQPDEFHSIRMEVLSSLFFDAENFDHPQILFSVIDRKSNKDIFKFTKTFKKLCELDNYLRQRLPSSTLPPLPDRQVFDTLVPSKVDSRRERLNQYFTTLFKVLELAPILNLKVAQFMSTDMVMNPIIVGDTAKEGSLLMRKAKALGNATNWRIRYGVLRGEILKLFDKGQPAETINLKQSSIELLPNLPEDRYGTKNGFLLTEHKKSGLSSTAKYYLCSETSKERESWVAAISEFVLSPSPVPAPSSLSVSSVTSLKTSGDDATSSSYKSDTSVDQIYVTDLTEPPSIPQNNDPSSSSSPRIASESSEDDKDDKDNRRLKMRSFFPFKKLASGAFGLGSDTTETETVNSQESEPKYSDNSIAKSLESMNLTESTVTMVFGSPLDKCLQLGSHSYQGKYEIPSVVYRCLEFLYKNRGIQEEGIFRLSGSSALIKSLQEQFDHEYDIDLCSYNQNEMNSSSNANQLGLYVDVNTVSGLLKLYLRKLPHVIFGEEQYPLFKKAADDHHDDPVQIALEFKNIVKSGSVPESNISLMYALFELLIRINENSRANKMNLRNLCIVFSPTLNVPVTILQPFITDFSCIFQDGQPVDQQKREKIDLHIPGM</sequence>
<dbReference type="InterPro" id="IPR008936">
    <property type="entry name" value="Rho_GTPase_activation_prot"/>
</dbReference>
<dbReference type="AlphaFoldDB" id="A0A4C2EA35"/>
<dbReference type="SUPFAM" id="SSF64268">
    <property type="entry name" value="PX domain"/>
    <property type="match status" value="1"/>
</dbReference>
<evidence type="ECO:0000256" key="1">
    <source>
        <dbReference type="ARBA" id="ARBA00022468"/>
    </source>
</evidence>
<dbReference type="CDD" id="cd13277">
    <property type="entry name" value="PH_Bem3"/>
    <property type="match status" value="1"/>
</dbReference>
<name>A0A4C2EA35_9SACH</name>
<dbReference type="PANTHER" id="PTHR23176:SF129">
    <property type="entry name" value="RHO GTPASE ACTIVATING PROTEIN AT 16F, ISOFORM E-RELATED"/>
    <property type="match status" value="1"/>
</dbReference>
<feature type="compositionally biased region" description="Acidic residues" evidence="2">
    <location>
        <begin position="168"/>
        <end position="186"/>
    </location>
</feature>
<dbReference type="GO" id="GO:0035091">
    <property type="term" value="F:phosphatidylinositol binding"/>
    <property type="evidence" value="ECO:0007669"/>
    <property type="project" value="InterPro"/>
</dbReference>
<dbReference type="GO" id="GO:0007010">
    <property type="term" value="P:cytoskeleton organization"/>
    <property type="evidence" value="ECO:0007669"/>
    <property type="project" value="UniProtKB-ARBA"/>
</dbReference>
<feature type="compositionally biased region" description="Low complexity" evidence="2">
    <location>
        <begin position="150"/>
        <end position="167"/>
    </location>
</feature>
<dbReference type="SMART" id="SM00233">
    <property type="entry name" value="PH"/>
    <property type="match status" value="1"/>
</dbReference>
<dbReference type="SUPFAM" id="SSF50729">
    <property type="entry name" value="PH domain-like"/>
    <property type="match status" value="1"/>
</dbReference>
<dbReference type="InterPro" id="IPR001849">
    <property type="entry name" value="PH_domain"/>
</dbReference>
<feature type="compositionally biased region" description="Polar residues" evidence="2">
    <location>
        <begin position="251"/>
        <end position="261"/>
    </location>
</feature>
<evidence type="ECO:0000259" key="3">
    <source>
        <dbReference type="PROSITE" id="PS50003"/>
    </source>
</evidence>
<dbReference type="Pfam" id="PF00169">
    <property type="entry name" value="PH"/>
    <property type="match status" value="1"/>
</dbReference>
<dbReference type="InterPro" id="IPR011993">
    <property type="entry name" value="PH-like_dom_sf"/>
</dbReference>
<feature type="compositionally biased region" description="Polar residues" evidence="2">
    <location>
        <begin position="210"/>
        <end position="239"/>
    </location>
</feature>
<feature type="compositionally biased region" description="Polar residues" evidence="2">
    <location>
        <begin position="742"/>
        <end position="760"/>
    </location>
</feature>
<dbReference type="InterPro" id="IPR050729">
    <property type="entry name" value="Rho-GAP"/>
</dbReference>
<feature type="compositionally biased region" description="Low complexity" evidence="2">
    <location>
        <begin position="433"/>
        <end position="454"/>
    </location>
</feature>
<reference evidence="5 6" key="1">
    <citation type="submission" date="2019-01" db="EMBL/GenBank/DDBJ databases">
        <title>Draft Genome Sequencing of Zygosaccharomyces mellis Ca-7.</title>
        <authorList>
            <person name="Shiwa Y."/>
            <person name="Kanesaki Y."/>
            <person name="Ishige T."/>
            <person name="Mura K."/>
            <person name="Hori T."/>
            <person name="Tamura T."/>
        </authorList>
    </citation>
    <scope>NUCLEOTIDE SEQUENCE [LARGE SCALE GENOMIC DNA]</scope>
    <source>
        <strain evidence="5 6">Ca-7</strain>
    </source>
</reference>
<keyword evidence="6" id="KW-1185">Reference proteome</keyword>
<feature type="region of interest" description="Disordered" evidence="2">
    <location>
        <begin position="400"/>
        <end position="474"/>
    </location>
</feature>
<dbReference type="EMBL" id="BIMX01000007">
    <property type="protein sequence ID" value="GCE98918.1"/>
    <property type="molecule type" value="Genomic_DNA"/>
</dbReference>
<evidence type="ECO:0000259" key="4">
    <source>
        <dbReference type="PROSITE" id="PS50238"/>
    </source>
</evidence>
<dbReference type="GO" id="GO:0005933">
    <property type="term" value="C:cellular bud"/>
    <property type="evidence" value="ECO:0007669"/>
    <property type="project" value="UniProtKB-ARBA"/>
</dbReference>
<comment type="caution">
    <text evidence="5">The sequence shown here is derived from an EMBL/GenBank/DDBJ whole genome shotgun (WGS) entry which is preliminary data.</text>
</comment>
<feature type="region of interest" description="Disordered" evidence="2">
    <location>
        <begin position="348"/>
        <end position="384"/>
    </location>
</feature>
<dbReference type="InterPro" id="IPR000198">
    <property type="entry name" value="RhoGAP_dom"/>
</dbReference>
<evidence type="ECO:0000313" key="6">
    <source>
        <dbReference type="Proteomes" id="UP000301737"/>
    </source>
</evidence>
<keyword evidence="1" id="KW-0343">GTPase activation</keyword>